<dbReference type="KEGG" id="tatv:25780166"/>
<protein>
    <recommendedName>
        <fullName evidence="2">Protein kinase domain-containing protein</fullName>
    </recommendedName>
</protein>
<dbReference type="EMBL" id="ABDG02000022">
    <property type="protein sequence ID" value="EHK46562.1"/>
    <property type="molecule type" value="Genomic_DNA"/>
</dbReference>
<comment type="caution">
    <text evidence="3">The sequence shown here is derived from an EMBL/GenBank/DDBJ whole genome shotgun (WGS) entry which is preliminary data.</text>
</comment>
<dbReference type="GeneID" id="25780166"/>
<keyword evidence="4" id="KW-1185">Reference proteome</keyword>
<evidence type="ECO:0000259" key="2">
    <source>
        <dbReference type="PROSITE" id="PS50011"/>
    </source>
</evidence>
<dbReference type="Proteomes" id="UP000005426">
    <property type="component" value="Unassembled WGS sequence"/>
</dbReference>
<keyword evidence="1" id="KW-0732">Signal</keyword>
<dbReference type="GO" id="GO:0004672">
    <property type="term" value="F:protein kinase activity"/>
    <property type="evidence" value="ECO:0007669"/>
    <property type="project" value="InterPro"/>
</dbReference>
<evidence type="ECO:0000313" key="4">
    <source>
        <dbReference type="Proteomes" id="UP000005426"/>
    </source>
</evidence>
<evidence type="ECO:0000256" key="1">
    <source>
        <dbReference type="SAM" id="SignalP"/>
    </source>
</evidence>
<dbReference type="Gene3D" id="1.10.510.10">
    <property type="entry name" value="Transferase(Phosphotransferase) domain 1"/>
    <property type="match status" value="1"/>
</dbReference>
<reference evidence="3 4" key="1">
    <citation type="journal article" date="2011" name="Genome Biol.">
        <title>Comparative genome sequence analysis underscores mycoparasitism as the ancestral life style of Trichoderma.</title>
        <authorList>
            <person name="Kubicek C.P."/>
            <person name="Herrera-Estrella A."/>
            <person name="Seidl-Seiboth V."/>
            <person name="Martinez D.A."/>
            <person name="Druzhinina I.S."/>
            <person name="Thon M."/>
            <person name="Zeilinger S."/>
            <person name="Casas-Flores S."/>
            <person name="Horwitz B.A."/>
            <person name="Mukherjee P.K."/>
            <person name="Mukherjee M."/>
            <person name="Kredics L."/>
            <person name="Alcaraz L.D."/>
            <person name="Aerts A."/>
            <person name="Antal Z."/>
            <person name="Atanasova L."/>
            <person name="Cervantes-Badillo M.G."/>
            <person name="Challacombe J."/>
            <person name="Chertkov O."/>
            <person name="McCluskey K."/>
            <person name="Coulpier F."/>
            <person name="Deshpande N."/>
            <person name="von Doehren H."/>
            <person name="Ebbole D.J."/>
            <person name="Esquivel-Naranjo E.U."/>
            <person name="Fekete E."/>
            <person name="Flipphi M."/>
            <person name="Glaser F."/>
            <person name="Gomez-Rodriguez E.Y."/>
            <person name="Gruber S."/>
            <person name="Han C."/>
            <person name="Henrissat B."/>
            <person name="Hermosa R."/>
            <person name="Hernandez-Onate M."/>
            <person name="Karaffa L."/>
            <person name="Kosti I."/>
            <person name="Le Crom S."/>
            <person name="Lindquist E."/>
            <person name="Lucas S."/>
            <person name="Luebeck M."/>
            <person name="Luebeck P.S."/>
            <person name="Margeot A."/>
            <person name="Metz B."/>
            <person name="Misra M."/>
            <person name="Nevalainen H."/>
            <person name="Omann M."/>
            <person name="Packer N."/>
            <person name="Perrone G."/>
            <person name="Uresti-Rivera E.E."/>
            <person name="Salamov A."/>
            <person name="Schmoll M."/>
            <person name="Seiboth B."/>
            <person name="Shapiro H."/>
            <person name="Sukno S."/>
            <person name="Tamayo-Ramos J.A."/>
            <person name="Tisch D."/>
            <person name="Wiest A."/>
            <person name="Wilkinson H.H."/>
            <person name="Zhang M."/>
            <person name="Coutinho P.M."/>
            <person name="Kenerley C.M."/>
            <person name="Monte E."/>
            <person name="Baker S.E."/>
            <person name="Grigoriev I.V."/>
        </authorList>
    </citation>
    <scope>NUCLEOTIDE SEQUENCE [LARGE SCALE GENOMIC DNA]</scope>
    <source>
        <strain evidence="4">ATCC 20476 / IMI 206040</strain>
    </source>
</reference>
<evidence type="ECO:0000313" key="3">
    <source>
        <dbReference type="EMBL" id="EHK46562.1"/>
    </source>
</evidence>
<dbReference type="SUPFAM" id="SSF56112">
    <property type="entry name" value="Protein kinase-like (PK-like)"/>
    <property type="match status" value="1"/>
</dbReference>
<gene>
    <name evidence="3" type="ORF">TRIATDRAFT_291714</name>
</gene>
<accession>G9NRC8</accession>
<dbReference type="GO" id="GO:0005524">
    <property type="term" value="F:ATP binding"/>
    <property type="evidence" value="ECO:0007669"/>
    <property type="project" value="InterPro"/>
</dbReference>
<feature type="domain" description="Protein kinase" evidence="2">
    <location>
        <begin position="139"/>
        <end position="417"/>
    </location>
</feature>
<dbReference type="HOGENOM" id="CLU_037663_0_0_1"/>
<dbReference type="InterPro" id="IPR011009">
    <property type="entry name" value="Kinase-like_dom_sf"/>
</dbReference>
<sequence length="417" mass="48198">MRSFVLIHAMIFYTSILTHLPHTPNDTMLKDIDKYCFLGCLIEIGGPVIWQIMDWDRRRMMSLVTDAEYQEDPAQVVAHFKKHIKTLPLDTYKIHMSESGDLLRVSTDPKDDPWIVIWRFEMEHLQLEKPLSGVETVIRTELYELSRMAWGVDLVSYGTGEEAKRVVFKYALIVQDSWRFWTELNVWIRLSHHPNIVPIDKIVVDEIRGQIVGFTTPYIPGGSLEDDASRGFKLKWLKQLIQAVDDLNLRYGVIHDNIIPRHLLIDPDTDNLLLINFNFARQIAGPVYLLVFDISGQEMALVILTVYSIITGDKSLQNTHYTEKISKAAAVTELEEWVPAPGMMLDHPVSAYRSVLEEWTRQRRAVHIEARECIDWPEFPEREAGRAVIEWERPPGDALQDEAGLVDDDGYVHVERR</sequence>
<name>G9NRC8_HYPAI</name>
<dbReference type="eggNOG" id="ENOG502SNEG">
    <property type="taxonomic scope" value="Eukaryota"/>
</dbReference>
<proteinExistence type="predicted"/>
<dbReference type="STRING" id="452589.G9NRC8"/>
<feature type="chain" id="PRO_5003524736" description="Protein kinase domain-containing protein" evidence="1">
    <location>
        <begin position="19"/>
        <end position="417"/>
    </location>
</feature>
<dbReference type="InterPro" id="IPR000719">
    <property type="entry name" value="Prot_kinase_dom"/>
</dbReference>
<feature type="signal peptide" evidence="1">
    <location>
        <begin position="1"/>
        <end position="18"/>
    </location>
</feature>
<organism evidence="3 4">
    <name type="scientific">Hypocrea atroviridis (strain ATCC 20476 / IMI 206040)</name>
    <name type="common">Trichoderma atroviride</name>
    <dbReference type="NCBI Taxonomy" id="452589"/>
    <lineage>
        <taxon>Eukaryota</taxon>
        <taxon>Fungi</taxon>
        <taxon>Dikarya</taxon>
        <taxon>Ascomycota</taxon>
        <taxon>Pezizomycotina</taxon>
        <taxon>Sordariomycetes</taxon>
        <taxon>Hypocreomycetidae</taxon>
        <taxon>Hypocreales</taxon>
        <taxon>Hypocreaceae</taxon>
        <taxon>Trichoderma</taxon>
    </lineage>
</organism>
<dbReference type="AlphaFoldDB" id="G9NRC8"/>
<dbReference type="OrthoDB" id="4062651at2759"/>
<dbReference type="PROSITE" id="PS50011">
    <property type="entry name" value="PROTEIN_KINASE_DOM"/>
    <property type="match status" value="1"/>
</dbReference>